<protein>
    <submittedName>
        <fullName evidence="1">Uncharacterized protein</fullName>
    </submittedName>
</protein>
<dbReference type="Proteomes" id="UP000240493">
    <property type="component" value="Unassembled WGS sequence"/>
</dbReference>
<dbReference type="AlphaFoldDB" id="A0A2T3YWT8"/>
<dbReference type="EMBL" id="KZ679269">
    <property type="protein sequence ID" value="PTB37028.1"/>
    <property type="molecule type" value="Genomic_DNA"/>
</dbReference>
<organism evidence="1 2">
    <name type="scientific">Trichoderma asperellum (strain ATCC 204424 / CBS 433.97 / NBRC 101777)</name>
    <dbReference type="NCBI Taxonomy" id="1042311"/>
    <lineage>
        <taxon>Eukaryota</taxon>
        <taxon>Fungi</taxon>
        <taxon>Dikarya</taxon>
        <taxon>Ascomycota</taxon>
        <taxon>Pezizomycotina</taxon>
        <taxon>Sordariomycetes</taxon>
        <taxon>Hypocreomycetidae</taxon>
        <taxon>Hypocreales</taxon>
        <taxon>Hypocreaceae</taxon>
        <taxon>Trichoderma</taxon>
    </lineage>
</organism>
<gene>
    <name evidence="1" type="ORF">M441DRAFT_274344</name>
</gene>
<keyword evidence="2" id="KW-1185">Reference proteome</keyword>
<evidence type="ECO:0000313" key="1">
    <source>
        <dbReference type="EMBL" id="PTB37028.1"/>
    </source>
</evidence>
<reference evidence="1 2" key="1">
    <citation type="submission" date="2016-07" db="EMBL/GenBank/DDBJ databases">
        <title>Multiple horizontal gene transfer events from other fungi enriched the ability of initially mycotrophic Trichoderma (Ascomycota) to feed on dead plant biomass.</title>
        <authorList>
            <consortium name="DOE Joint Genome Institute"/>
            <person name="Aerts A."/>
            <person name="Atanasova L."/>
            <person name="Chenthamara K."/>
            <person name="Zhang J."/>
            <person name="Grujic M."/>
            <person name="Henrissat B."/>
            <person name="Kuo A."/>
            <person name="Salamov A."/>
            <person name="Lipzen A."/>
            <person name="Labutti K."/>
            <person name="Barry K."/>
            <person name="Miao Y."/>
            <person name="Rahimi M.J."/>
            <person name="Shen Q."/>
            <person name="Grigoriev I.V."/>
            <person name="Kubicek C.P."/>
            <person name="Druzhinina I.S."/>
        </authorList>
    </citation>
    <scope>NUCLEOTIDE SEQUENCE [LARGE SCALE GENOMIC DNA]</scope>
    <source>
        <strain evidence="1 2">CBS 433.97</strain>
    </source>
</reference>
<accession>A0A2T3YWT8</accession>
<evidence type="ECO:0000313" key="2">
    <source>
        <dbReference type="Proteomes" id="UP000240493"/>
    </source>
</evidence>
<proteinExistence type="predicted"/>
<name>A0A2T3YWT8_TRIA4</name>
<sequence length="158" mass="16794">MHDSHTLAANLVFARPPMPVGAVHSARAAIFQHAERPAMAVAHLDGGWTINGLSLLSALGLGQHPHPLVSSSCLAPSSAPASLFHPPRPKAATCCSINRLACRPTTKDGSCWALLHVHVSQILRTLCRHHAISQAAKPASQARDGFVSTFDRNILLRA</sequence>